<dbReference type="InterPro" id="IPR013154">
    <property type="entry name" value="ADH-like_N"/>
</dbReference>
<proteinExistence type="predicted"/>
<dbReference type="SMART" id="SM00829">
    <property type="entry name" value="PKS_ER"/>
    <property type="match status" value="1"/>
</dbReference>
<name>A0A8I1SVT9_THIA3</name>
<dbReference type="InterPro" id="IPR011032">
    <property type="entry name" value="GroES-like_sf"/>
</dbReference>
<evidence type="ECO:0000256" key="1">
    <source>
        <dbReference type="ARBA" id="ARBA00022857"/>
    </source>
</evidence>
<dbReference type="InterPro" id="IPR020843">
    <property type="entry name" value="ER"/>
</dbReference>
<dbReference type="PANTHER" id="PTHR48106">
    <property type="entry name" value="QUINONE OXIDOREDUCTASE PIG3-RELATED"/>
    <property type="match status" value="1"/>
</dbReference>
<dbReference type="SUPFAM" id="SSF50129">
    <property type="entry name" value="GroES-like"/>
    <property type="match status" value="1"/>
</dbReference>
<evidence type="ECO:0000313" key="5">
    <source>
        <dbReference type="Proteomes" id="UP000664800"/>
    </source>
</evidence>
<keyword evidence="1" id="KW-0521">NADP</keyword>
<organism evidence="4 5">
    <name type="scientific">Thiomonas arsenitoxydans (strain DSM 22701 / CIP 110005 / 3As)</name>
    <dbReference type="NCBI Taxonomy" id="426114"/>
    <lineage>
        <taxon>Bacteria</taxon>
        <taxon>Pseudomonadati</taxon>
        <taxon>Pseudomonadota</taxon>
        <taxon>Betaproteobacteria</taxon>
        <taxon>Burkholderiales</taxon>
        <taxon>Thiomonas</taxon>
    </lineage>
</organism>
<dbReference type="GO" id="GO:0070402">
    <property type="term" value="F:NADPH binding"/>
    <property type="evidence" value="ECO:0007669"/>
    <property type="project" value="TreeGrafter"/>
</dbReference>
<dbReference type="Gene3D" id="3.90.180.10">
    <property type="entry name" value="Medium-chain alcohol dehydrogenases, catalytic domain"/>
    <property type="match status" value="1"/>
</dbReference>
<dbReference type="Proteomes" id="UP000664800">
    <property type="component" value="Unassembled WGS sequence"/>
</dbReference>
<evidence type="ECO:0000256" key="2">
    <source>
        <dbReference type="ARBA" id="ARBA00023002"/>
    </source>
</evidence>
<evidence type="ECO:0000313" key="4">
    <source>
        <dbReference type="EMBL" id="MBN8744682.1"/>
    </source>
</evidence>
<dbReference type="AlphaFoldDB" id="A0A8I1SVT9"/>
<dbReference type="Pfam" id="PF08240">
    <property type="entry name" value="ADH_N"/>
    <property type="match status" value="1"/>
</dbReference>
<protein>
    <submittedName>
        <fullName evidence="4">Zinc-binding dehydrogenase</fullName>
    </submittedName>
</protein>
<feature type="domain" description="Enoyl reductase (ER)" evidence="3">
    <location>
        <begin position="13"/>
        <end position="306"/>
    </location>
</feature>
<comment type="caution">
    <text evidence="4">The sequence shown here is derived from an EMBL/GenBank/DDBJ whole genome shotgun (WGS) entry which is preliminary data.</text>
</comment>
<dbReference type="Gene3D" id="3.40.50.720">
    <property type="entry name" value="NAD(P)-binding Rossmann-like Domain"/>
    <property type="match status" value="1"/>
</dbReference>
<dbReference type="GO" id="GO:0016651">
    <property type="term" value="F:oxidoreductase activity, acting on NAD(P)H"/>
    <property type="evidence" value="ECO:0007669"/>
    <property type="project" value="TreeGrafter"/>
</dbReference>
<gene>
    <name evidence="4" type="ORF">J0I24_10285</name>
</gene>
<sequence>MTEMMKAWVPDPGATAHIRLTEVAKPELAADEVLIRVAAYSVNRGETFLLEAPTPSWRPGKDVSGRVAAVGSDVQGFELGQRVVAHPDQAGWAEWVAVKADRVVALPDGLDDVTAAAIPLAGLTALRLTRATGPLAARRVLLTGASGGVGHAFVQLAAAQGARVTTIAANDERGHRLRELGAVETIPSIEEVTGLFDIALESTGGAALAAAWEHLVADGRLVWFGQASRSPATLDFFNWKGGMSATLRKFYYLDDPSPVGVDLESLVRLVAQQRLHIEVGLTVDWRETPVAIETLLGRRVRGNVVLRVEH</sequence>
<accession>A0A8I1SVT9</accession>
<dbReference type="InterPro" id="IPR013149">
    <property type="entry name" value="ADH-like_C"/>
</dbReference>
<dbReference type="EMBL" id="JAFKMR010000019">
    <property type="protein sequence ID" value="MBN8744682.1"/>
    <property type="molecule type" value="Genomic_DNA"/>
</dbReference>
<reference evidence="4" key="1">
    <citation type="submission" date="2021-02" db="EMBL/GenBank/DDBJ databases">
        <title>Thiocyanate and organic carbon inputs drive convergent selection for specific autotrophic Afipia and Thiobacillus strains within complex microbiomes.</title>
        <authorList>
            <person name="Huddy R.J."/>
            <person name="Sachdeva R."/>
            <person name="Kadzinga F."/>
            <person name="Kantor R.S."/>
            <person name="Harrison S.T.L."/>
            <person name="Banfield J.F."/>
        </authorList>
    </citation>
    <scope>NUCLEOTIDE SEQUENCE</scope>
    <source>
        <strain evidence="4">SCN18_13_7_16_R3_B_64_19</strain>
    </source>
</reference>
<evidence type="ECO:0000259" key="3">
    <source>
        <dbReference type="SMART" id="SM00829"/>
    </source>
</evidence>
<dbReference type="Pfam" id="PF00107">
    <property type="entry name" value="ADH_zinc_N"/>
    <property type="match status" value="1"/>
</dbReference>
<dbReference type="SUPFAM" id="SSF51735">
    <property type="entry name" value="NAD(P)-binding Rossmann-fold domains"/>
    <property type="match status" value="1"/>
</dbReference>
<keyword evidence="2" id="KW-0560">Oxidoreductase</keyword>
<dbReference type="InterPro" id="IPR036291">
    <property type="entry name" value="NAD(P)-bd_dom_sf"/>
</dbReference>